<feature type="transmembrane region" description="Helical" evidence="6">
    <location>
        <begin position="118"/>
        <end position="138"/>
    </location>
</feature>
<dbReference type="PANTHER" id="PTHR10057">
    <property type="entry name" value="PERIPHERAL-TYPE BENZODIAZEPINE RECEPTOR"/>
    <property type="match status" value="1"/>
</dbReference>
<evidence type="ECO:0000313" key="8">
    <source>
        <dbReference type="Proteomes" id="UP001241603"/>
    </source>
</evidence>
<feature type="transmembrane region" description="Helical" evidence="6">
    <location>
        <begin position="150"/>
        <end position="168"/>
    </location>
</feature>
<feature type="transmembrane region" description="Helical" evidence="6">
    <location>
        <begin position="60"/>
        <end position="82"/>
    </location>
</feature>
<evidence type="ECO:0000256" key="3">
    <source>
        <dbReference type="ARBA" id="ARBA00022692"/>
    </source>
</evidence>
<comment type="similarity">
    <text evidence="2">Belongs to the TspO/BZRP family.</text>
</comment>
<evidence type="ECO:0000313" key="7">
    <source>
        <dbReference type="EMBL" id="MDQ0437151.1"/>
    </source>
</evidence>
<gene>
    <name evidence="7" type="ORF">QO014_001536</name>
</gene>
<keyword evidence="5 6" id="KW-0472">Membrane</keyword>
<comment type="caution">
    <text evidence="7">The sequence shown here is derived from an EMBL/GenBank/DDBJ whole genome shotgun (WGS) entry which is preliminary data.</text>
</comment>
<accession>A0ABU0H4B4</accession>
<dbReference type="InterPro" id="IPR038330">
    <property type="entry name" value="TspO/MBR-related_sf"/>
</dbReference>
<organism evidence="7 8">
    <name type="scientific">Kaistia dalseonensis</name>
    <dbReference type="NCBI Taxonomy" id="410840"/>
    <lineage>
        <taxon>Bacteria</taxon>
        <taxon>Pseudomonadati</taxon>
        <taxon>Pseudomonadota</taxon>
        <taxon>Alphaproteobacteria</taxon>
        <taxon>Hyphomicrobiales</taxon>
        <taxon>Kaistiaceae</taxon>
        <taxon>Kaistia</taxon>
    </lineage>
</organism>
<dbReference type="Proteomes" id="UP001241603">
    <property type="component" value="Unassembled WGS sequence"/>
</dbReference>
<dbReference type="EMBL" id="JAUSVO010000002">
    <property type="protein sequence ID" value="MDQ0437151.1"/>
    <property type="molecule type" value="Genomic_DNA"/>
</dbReference>
<name>A0ABU0H4B4_9HYPH</name>
<feature type="transmembrane region" description="Helical" evidence="6">
    <location>
        <begin position="18"/>
        <end position="40"/>
    </location>
</feature>
<dbReference type="PIRSF" id="PIRSF005859">
    <property type="entry name" value="PBR"/>
    <property type="match status" value="1"/>
</dbReference>
<protein>
    <submittedName>
        <fullName evidence="7">Tryptophan-rich sensory protein</fullName>
    </submittedName>
</protein>
<evidence type="ECO:0000256" key="4">
    <source>
        <dbReference type="ARBA" id="ARBA00022989"/>
    </source>
</evidence>
<dbReference type="RefSeq" id="WP_266348083.1">
    <property type="nucleotide sequence ID" value="NZ_JAPKNG010000002.1"/>
</dbReference>
<dbReference type="InterPro" id="IPR004307">
    <property type="entry name" value="TspO_MBR"/>
</dbReference>
<comment type="subcellular location">
    <subcellularLocation>
        <location evidence="1">Membrane</location>
        <topology evidence="1">Multi-pass membrane protein</topology>
    </subcellularLocation>
</comment>
<dbReference type="Pfam" id="PF03073">
    <property type="entry name" value="TspO_MBR"/>
    <property type="match status" value="1"/>
</dbReference>
<keyword evidence="3 6" id="KW-0812">Transmembrane</keyword>
<dbReference type="CDD" id="cd15904">
    <property type="entry name" value="TSPO_MBR"/>
    <property type="match status" value="1"/>
</dbReference>
<keyword evidence="4 6" id="KW-1133">Transmembrane helix</keyword>
<sequence>MSAVHQAEGLKQSGLPSIAILAICLVVCFAAAGIGSLLTTPNIPGWYENLVKPPFNPPNWIFAPVWTALFALMAIAMWRVWIRATGSTRRKATIAFAIQLALNIGWSAAFFAAHAPGLAIFVIIALLVAIAATIRLFYPVDRPASWMLAPYFAWVSFATLLNVSIFALN</sequence>
<feature type="transmembrane region" description="Helical" evidence="6">
    <location>
        <begin position="94"/>
        <end position="112"/>
    </location>
</feature>
<reference evidence="7 8" key="1">
    <citation type="submission" date="2023-07" db="EMBL/GenBank/DDBJ databases">
        <title>Genomic Encyclopedia of Type Strains, Phase IV (KMG-IV): sequencing the most valuable type-strain genomes for metagenomic binning, comparative biology and taxonomic classification.</title>
        <authorList>
            <person name="Goeker M."/>
        </authorList>
    </citation>
    <scope>NUCLEOTIDE SEQUENCE [LARGE SCALE GENOMIC DNA]</scope>
    <source>
        <strain evidence="7 8">B6-8</strain>
    </source>
</reference>
<dbReference type="Gene3D" id="1.20.1260.100">
    <property type="entry name" value="TspO/MBR protein"/>
    <property type="match status" value="1"/>
</dbReference>
<dbReference type="PANTHER" id="PTHR10057:SF0">
    <property type="entry name" value="TRANSLOCATOR PROTEIN"/>
    <property type="match status" value="1"/>
</dbReference>
<evidence type="ECO:0000256" key="5">
    <source>
        <dbReference type="ARBA" id="ARBA00023136"/>
    </source>
</evidence>
<proteinExistence type="inferred from homology"/>
<evidence type="ECO:0000256" key="2">
    <source>
        <dbReference type="ARBA" id="ARBA00007524"/>
    </source>
</evidence>
<keyword evidence="8" id="KW-1185">Reference proteome</keyword>
<evidence type="ECO:0000256" key="1">
    <source>
        <dbReference type="ARBA" id="ARBA00004141"/>
    </source>
</evidence>
<evidence type="ECO:0000256" key="6">
    <source>
        <dbReference type="SAM" id="Phobius"/>
    </source>
</evidence>